<dbReference type="PANTHER" id="PTHR31891:SF1">
    <property type="entry name" value="FORMAMIDASE C869.04-RELATED"/>
    <property type="match status" value="1"/>
</dbReference>
<evidence type="ECO:0000313" key="1">
    <source>
        <dbReference type="EMBL" id="MWG34020.1"/>
    </source>
</evidence>
<dbReference type="InterPro" id="IPR004304">
    <property type="entry name" value="FmdA_AmdA"/>
</dbReference>
<dbReference type="AlphaFoldDB" id="A0A6B0GHE6"/>
<dbReference type="RefSeq" id="WP_158203730.1">
    <property type="nucleotide sequence ID" value="NZ_WSZK01000012.1"/>
</dbReference>
<dbReference type="EMBL" id="WSZK01000012">
    <property type="protein sequence ID" value="MWG34020.1"/>
    <property type="molecule type" value="Genomic_DNA"/>
</dbReference>
<accession>A0A6B0GHE6</accession>
<proteinExistence type="predicted"/>
<sequence length="435" mass="46048">MAQREIHDELTVDQYTLGLVGPDQEWAGTVADGGTVHTHTPPACWGPMITPSFRGGHEVTRPIAVEGAEVGDAIAVHIDSVEVTSVATSTGSMAERDGAFGDDPFVDHRCPECGASWPESVVEGTGEDAIRCAECGANASSFGFEYGYTVVFDEDRTVGLTLDDAAADELAQDARENMAIPENSRQHPILLYKPSEMPGTLGHLRPFIGNVGTTPPVELPDSHNAGDFGQFLVGADHDWGVESEADLADRTDGHMDSNDVREGAVLVCPVKVDGGGLYVGDLHANQGDGELSLHTTDVSGKTTLRVEVLKGLDLDGPLLLPNAEDLPPIARPYSEAELETGRALADAHGVDLHEEMGPIQVVGSGATINDATQNAFDRASALLDMTEGEVRGRCTFTGGVEIARLPGVVQLTLLAPMDLLEERGLAPLVRDQYGI</sequence>
<dbReference type="Pfam" id="PF03069">
    <property type="entry name" value="FmdA_AmdA"/>
    <property type="match status" value="1"/>
</dbReference>
<reference evidence="1 2" key="1">
    <citation type="submission" date="2019-12" db="EMBL/GenBank/DDBJ databases">
        <title>Halocatena pleomorpha gen. nov. sp. nov., an extremely halophilic archaeon of family Halobacteriaceae isolated from saltpan soil.</title>
        <authorList>
            <person name="Pal Y."/>
            <person name="Verma A."/>
            <person name="Krishnamurthi S."/>
            <person name="Kumar P."/>
        </authorList>
    </citation>
    <scope>NUCLEOTIDE SEQUENCE [LARGE SCALE GENOMIC DNA]</scope>
    <source>
        <strain evidence="1 2">JCM 16495</strain>
    </source>
</reference>
<dbReference type="PANTHER" id="PTHR31891">
    <property type="entry name" value="FORMAMIDASE C869.04-RELATED"/>
    <property type="match status" value="1"/>
</dbReference>
<dbReference type="OrthoDB" id="42832at2157"/>
<evidence type="ECO:0000313" key="2">
    <source>
        <dbReference type="Proteomes" id="UP000451471"/>
    </source>
</evidence>
<gene>
    <name evidence="1" type="ORF">GQS65_05865</name>
</gene>
<comment type="caution">
    <text evidence="1">The sequence shown here is derived from an EMBL/GenBank/DDBJ whole genome shotgun (WGS) entry which is preliminary data.</text>
</comment>
<protein>
    <submittedName>
        <fullName evidence="1">Acetamidase/formamidase family protein</fullName>
    </submittedName>
</protein>
<organism evidence="1 2">
    <name type="scientific">Halomarina oriensis</name>
    <dbReference type="NCBI Taxonomy" id="671145"/>
    <lineage>
        <taxon>Archaea</taxon>
        <taxon>Methanobacteriati</taxon>
        <taxon>Methanobacteriota</taxon>
        <taxon>Stenosarchaea group</taxon>
        <taxon>Halobacteria</taxon>
        <taxon>Halobacteriales</taxon>
        <taxon>Natronomonadaceae</taxon>
        <taxon>Halomarina</taxon>
    </lineage>
</organism>
<name>A0A6B0GHE6_9EURY</name>
<keyword evidence="2" id="KW-1185">Reference proteome</keyword>
<dbReference type="SUPFAM" id="SSF141130">
    <property type="entry name" value="Acetamidase/Formamidase-like"/>
    <property type="match status" value="1"/>
</dbReference>
<dbReference type="Gene3D" id="2.60.120.580">
    <property type="entry name" value="Acetamidase/Formamidase-like domains"/>
    <property type="match status" value="1"/>
</dbReference>
<dbReference type="GO" id="GO:0016811">
    <property type="term" value="F:hydrolase activity, acting on carbon-nitrogen (but not peptide) bonds, in linear amides"/>
    <property type="evidence" value="ECO:0007669"/>
    <property type="project" value="InterPro"/>
</dbReference>
<dbReference type="Proteomes" id="UP000451471">
    <property type="component" value="Unassembled WGS sequence"/>
</dbReference>